<protein>
    <recommendedName>
        <fullName evidence="3">UDP-N-acetylmuramate--alanine ligase</fullName>
    </recommendedName>
</protein>
<comment type="caution">
    <text evidence="1">The sequence shown here is derived from an EMBL/GenBank/DDBJ whole genome shotgun (WGS) entry which is preliminary data.</text>
</comment>
<evidence type="ECO:0008006" key="3">
    <source>
        <dbReference type="Google" id="ProtNLM"/>
    </source>
</evidence>
<organism evidence="1 2">
    <name type="scientific">Uliginosibacterium flavum</name>
    <dbReference type="NCBI Taxonomy" id="1396831"/>
    <lineage>
        <taxon>Bacteria</taxon>
        <taxon>Pseudomonadati</taxon>
        <taxon>Pseudomonadota</taxon>
        <taxon>Betaproteobacteria</taxon>
        <taxon>Rhodocyclales</taxon>
        <taxon>Zoogloeaceae</taxon>
        <taxon>Uliginosibacterium</taxon>
    </lineage>
</organism>
<sequence>MSARPTSSDSVLGNLRRSIAVQAARLIAEEGIDDFAFAKRKAARQLGVPERDLPTNAEVEEELATWRRLYRDEDDDERLTQMRAAALGVMRQFASFRPYVTGAVVDGLGDAFSELELEIYADSAKDVEIFLLGLALDYEHSEVRRTGHDAPEAILVFDWGEVPVKLTIYSHLAERSPHRSHAGTVQERMRLEAFEAMLGNTADAPE</sequence>
<keyword evidence="2" id="KW-1185">Reference proteome</keyword>
<name>A0ABV2TPS8_9RHOO</name>
<proteinExistence type="predicted"/>
<dbReference type="EMBL" id="JBEWZI010000024">
    <property type="protein sequence ID" value="MET7015932.1"/>
    <property type="molecule type" value="Genomic_DNA"/>
</dbReference>
<evidence type="ECO:0000313" key="1">
    <source>
        <dbReference type="EMBL" id="MET7015932.1"/>
    </source>
</evidence>
<accession>A0ABV2TPS8</accession>
<gene>
    <name evidence="1" type="ORF">ABXR19_17210</name>
</gene>
<dbReference type="Proteomes" id="UP001549691">
    <property type="component" value="Unassembled WGS sequence"/>
</dbReference>
<reference evidence="1 2" key="1">
    <citation type="submission" date="2024-07" db="EMBL/GenBank/DDBJ databases">
        <title>Uliginosibacterium flavum JJ3220;KACC:17644.</title>
        <authorList>
            <person name="Kim M.K."/>
        </authorList>
    </citation>
    <scope>NUCLEOTIDE SEQUENCE [LARGE SCALE GENOMIC DNA]</scope>
    <source>
        <strain evidence="1 2">KACC:17644</strain>
    </source>
</reference>
<evidence type="ECO:0000313" key="2">
    <source>
        <dbReference type="Proteomes" id="UP001549691"/>
    </source>
</evidence>
<dbReference type="RefSeq" id="WP_354602390.1">
    <property type="nucleotide sequence ID" value="NZ_JBEWZI010000024.1"/>
</dbReference>